<organism evidence="3">
    <name type="scientific">marine sediment metagenome</name>
    <dbReference type="NCBI Taxonomy" id="412755"/>
    <lineage>
        <taxon>unclassified sequences</taxon>
        <taxon>metagenomes</taxon>
        <taxon>ecological metagenomes</taxon>
    </lineage>
</organism>
<dbReference type="GO" id="GO:0046872">
    <property type="term" value="F:metal ion binding"/>
    <property type="evidence" value="ECO:0007669"/>
    <property type="project" value="UniProtKB-KW"/>
</dbReference>
<proteinExistence type="predicted"/>
<dbReference type="InterPro" id="IPR023696">
    <property type="entry name" value="Ureohydrolase_dom_sf"/>
</dbReference>
<dbReference type="InterPro" id="IPR006035">
    <property type="entry name" value="Ureohydrolase"/>
</dbReference>
<dbReference type="Gene3D" id="3.40.800.10">
    <property type="entry name" value="Ureohydrolase domain"/>
    <property type="match status" value="1"/>
</dbReference>
<evidence type="ECO:0000313" key="3">
    <source>
        <dbReference type="EMBL" id="GAI80226.1"/>
    </source>
</evidence>
<accession>X1SM48</accession>
<dbReference type="SUPFAM" id="SSF52768">
    <property type="entry name" value="Arginase/deacetylase"/>
    <property type="match status" value="1"/>
</dbReference>
<evidence type="ECO:0008006" key="4">
    <source>
        <dbReference type="Google" id="ProtNLM"/>
    </source>
</evidence>
<evidence type="ECO:0000256" key="1">
    <source>
        <dbReference type="ARBA" id="ARBA00022723"/>
    </source>
</evidence>
<dbReference type="AlphaFoldDB" id="X1SM48"/>
<protein>
    <recommendedName>
        <fullName evidence="4">Agmatinase</fullName>
    </recommendedName>
</protein>
<gene>
    <name evidence="3" type="ORF">S12H4_16689</name>
</gene>
<dbReference type="GO" id="GO:0033389">
    <property type="term" value="P:putrescine biosynthetic process from arginine, via agmatine"/>
    <property type="evidence" value="ECO:0007669"/>
    <property type="project" value="TreeGrafter"/>
</dbReference>
<evidence type="ECO:0000256" key="2">
    <source>
        <dbReference type="ARBA" id="ARBA00022801"/>
    </source>
</evidence>
<name>X1SM48_9ZZZZ</name>
<dbReference type="EMBL" id="BARW01008091">
    <property type="protein sequence ID" value="GAI80226.1"/>
    <property type="molecule type" value="Genomic_DNA"/>
</dbReference>
<comment type="caution">
    <text evidence="3">The sequence shown here is derived from an EMBL/GenBank/DDBJ whole genome shotgun (WGS) entry which is preliminary data.</text>
</comment>
<dbReference type="GO" id="GO:0008783">
    <property type="term" value="F:agmatinase activity"/>
    <property type="evidence" value="ECO:0007669"/>
    <property type="project" value="TreeGrafter"/>
</dbReference>
<feature type="non-terminal residue" evidence="3">
    <location>
        <position position="145"/>
    </location>
</feature>
<sequence length="145" mass="16507">MKFAGSLSEADKEKASYEIIGVPYDGNAFKKGAREGPKAIRRASQRLETFLWHEKHELSDLLYYDCGDINLDFGQNQNLVFDTRKEKIFIGGDHSISFPLVKHFFDSGEVEKVMVIDAHADFRDVYKSKKLSNACVMRRIAELVG</sequence>
<reference evidence="3" key="1">
    <citation type="journal article" date="2014" name="Front. Microbiol.">
        <title>High frequency of phylogenetically diverse reductive dehalogenase-homologous genes in deep subseafloor sedimentary metagenomes.</title>
        <authorList>
            <person name="Kawai M."/>
            <person name="Futagami T."/>
            <person name="Toyoda A."/>
            <person name="Takaki Y."/>
            <person name="Nishi S."/>
            <person name="Hori S."/>
            <person name="Arai W."/>
            <person name="Tsubouchi T."/>
            <person name="Morono Y."/>
            <person name="Uchiyama I."/>
            <person name="Ito T."/>
            <person name="Fujiyama A."/>
            <person name="Inagaki F."/>
            <person name="Takami H."/>
        </authorList>
    </citation>
    <scope>NUCLEOTIDE SEQUENCE</scope>
    <source>
        <strain evidence="3">Expedition CK06-06</strain>
    </source>
</reference>
<keyword evidence="1" id="KW-0479">Metal-binding</keyword>
<dbReference type="PANTHER" id="PTHR11358:SF26">
    <property type="entry name" value="GUANIDINO ACID HYDROLASE, MITOCHONDRIAL"/>
    <property type="match status" value="1"/>
</dbReference>
<dbReference type="PROSITE" id="PS51409">
    <property type="entry name" value="ARGINASE_2"/>
    <property type="match status" value="1"/>
</dbReference>
<dbReference type="Pfam" id="PF00491">
    <property type="entry name" value="Arginase"/>
    <property type="match status" value="1"/>
</dbReference>
<dbReference type="PANTHER" id="PTHR11358">
    <property type="entry name" value="ARGINASE/AGMATINASE"/>
    <property type="match status" value="1"/>
</dbReference>
<keyword evidence="2" id="KW-0378">Hydrolase</keyword>